<dbReference type="AlphaFoldDB" id="A0A7S3QNS8"/>
<protein>
    <recommendedName>
        <fullName evidence="2">Gamma-glutamylcyclotransferase</fullName>
    </recommendedName>
</protein>
<dbReference type="CDD" id="cd06661">
    <property type="entry name" value="GGCT_like"/>
    <property type="match status" value="1"/>
</dbReference>
<dbReference type="Gene3D" id="3.10.490.10">
    <property type="entry name" value="Gamma-glutamyl cyclotransferase-like"/>
    <property type="match status" value="1"/>
</dbReference>
<evidence type="ECO:0000313" key="1">
    <source>
        <dbReference type="EMBL" id="CAE0488451.1"/>
    </source>
</evidence>
<proteinExistence type="predicted"/>
<dbReference type="InterPro" id="IPR013024">
    <property type="entry name" value="GGCT-like"/>
</dbReference>
<name>A0A7S3QNS8_DUNTE</name>
<organism evidence="1">
    <name type="scientific">Dunaliella tertiolecta</name>
    <name type="common">Green alga</name>
    <dbReference type="NCBI Taxonomy" id="3047"/>
    <lineage>
        <taxon>Eukaryota</taxon>
        <taxon>Viridiplantae</taxon>
        <taxon>Chlorophyta</taxon>
        <taxon>core chlorophytes</taxon>
        <taxon>Chlorophyceae</taxon>
        <taxon>CS clade</taxon>
        <taxon>Chlamydomonadales</taxon>
        <taxon>Dunaliellaceae</taxon>
        <taxon>Dunaliella</taxon>
    </lineage>
</organism>
<dbReference type="EMBL" id="HBIP01006777">
    <property type="protein sequence ID" value="CAE0488451.1"/>
    <property type="molecule type" value="Transcribed_RNA"/>
</dbReference>
<sequence length="240" mass="26690">MAVCYFSYGANMSRYVLEKRKVRTSKPGVPGIAKDYVLTFSHRGGYATLIPLTKLLHSEEARWAPFKISPHGVLYHISQEEFAFLQVSITHRGREQRLSAQGAICAIILWSMGCLSVFSCKASFFYLQEKEVGYQVTDILVQCYGSEEEEGKLIPAKAFVSSPLLLLFAAVAPPARYMAKIKQGADENGLCGLYRDWLANVRVATLHEVTHSDYNSTYADLGARCFGFALLAGITWALIN</sequence>
<reference evidence="1" key="1">
    <citation type="submission" date="2021-01" db="EMBL/GenBank/DDBJ databases">
        <authorList>
            <person name="Corre E."/>
            <person name="Pelletier E."/>
            <person name="Niang G."/>
            <person name="Scheremetjew M."/>
            <person name="Finn R."/>
            <person name="Kale V."/>
            <person name="Holt S."/>
            <person name="Cochrane G."/>
            <person name="Meng A."/>
            <person name="Brown T."/>
            <person name="Cohen L."/>
        </authorList>
    </citation>
    <scope>NUCLEOTIDE SEQUENCE</scope>
    <source>
        <strain evidence="1">CCMP1320</strain>
    </source>
</reference>
<evidence type="ECO:0008006" key="2">
    <source>
        <dbReference type="Google" id="ProtNLM"/>
    </source>
</evidence>
<gene>
    <name evidence="1" type="ORF">DTER00134_LOCUS3515</name>
</gene>
<accession>A0A7S3QNS8</accession>